<keyword evidence="3" id="KW-0963">Cytoplasm</keyword>
<keyword evidence="6" id="KW-0732">Signal</keyword>
<organism evidence="8 9">
    <name type="scientific">Orchesella dallaii</name>
    <dbReference type="NCBI Taxonomy" id="48710"/>
    <lineage>
        <taxon>Eukaryota</taxon>
        <taxon>Metazoa</taxon>
        <taxon>Ecdysozoa</taxon>
        <taxon>Arthropoda</taxon>
        <taxon>Hexapoda</taxon>
        <taxon>Collembola</taxon>
        <taxon>Entomobryomorpha</taxon>
        <taxon>Entomobryoidea</taxon>
        <taxon>Orchesellidae</taxon>
        <taxon>Orchesellinae</taxon>
        <taxon>Orchesella</taxon>
    </lineage>
</organism>
<evidence type="ECO:0000256" key="5">
    <source>
        <dbReference type="ARBA" id="ARBA00022704"/>
    </source>
</evidence>
<dbReference type="InterPro" id="IPR001713">
    <property type="entry name" value="Prot_inh_stefin"/>
</dbReference>
<evidence type="ECO:0000256" key="1">
    <source>
        <dbReference type="ARBA" id="ARBA00004496"/>
    </source>
</evidence>
<proteinExistence type="inferred from homology"/>
<reference evidence="8 9" key="1">
    <citation type="submission" date="2024-08" db="EMBL/GenBank/DDBJ databases">
        <authorList>
            <person name="Cucini C."/>
            <person name="Frati F."/>
        </authorList>
    </citation>
    <scope>NUCLEOTIDE SEQUENCE [LARGE SCALE GENOMIC DNA]</scope>
</reference>
<dbReference type="Proteomes" id="UP001642540">
    <property type="component" value="Unassembled WGS sequence"/>
</dbReference>
<evidence type="ECO:0000259" key="7">
    <source>
        <dbReference type="Pfam" id="PF00031"/>
    </source>
</evidence>
<evidence type="ECO:0000313" key="8">
    <source>
        <dbReference type="EMBL" id="CAL8118366.1"/>
    </source>
</evidence>
<dbReference type="InterPro" id="IPR000010">
    <property type="entry name" value="Cystatin_dom"/>
</dbReference>
<keyword evidence="9" id="KW-1185">Reference proteome</keyword>
<feature type="signal peptide" evidence="6">
    <location>
        <begin position="1"/>
        <end position="23"/>
    </location>
</feature>
<dbReference type="SUPFAM" id="SSF54403">
    <property type="entry name" value="Cystatin/monellin"/>
    <property type="match status" value="1"/>
</dbReference>
<keyword evidence="5" id="KW-0789">Thiol protease inhibitor</keyword>
<name>A0ABP1R2P1_9HEXA</name>
<dbReference type="InterPro" id="IPR046350">
    <property type="entry name" value="Cystatin_sf"/>
</dbReference>
<comment type="caution">
    <text evidence="8">The sequence shown here is derived from an EMBL/GenBank/DDBJ whole genome shotgun (WGS) entry which is preliminary data.</text>
</comment>
<dbReference type="PANTHER" id="PTHR11414">
    <property type="entry name" value="CYSTATIN FAMILY MEMBER"/>
    <property type="match status" value="1"/>
</dbReference>
<sequence length="137" mass="14932">MELISTVLKIVLIATVGVTICQAEMMPGGLTEEKQPSASNNTPQKAIQQLSDIIKSQASQQLSTSSGNGATTGDSLKNEVITVLSYKTQVVAGTNYFVKTRIGKYVFLLRIYENLQRELSLEGLKGPVSETDEIIYF</sequence>
<evidence type="ECO:0000256" key="2">
    <source>
        <dbReference type="ARBA" id="ARBA00009403"/>
    </source>
</evidence>
<accession>A0ABP1R2P1</accession>
<evidence type="ECO:0000256" key="6">
    <source>
        <dbReference type="SAM" id="SignalP"/>
    </source>
</evidence>
<feature type="chain" id="PRO_5045945593" description="Cystatin domain-containing protein" evidence="6">
    <location>
        <begin position="24"/>
        <end position="137"/>
    </location>
</feature>
<feature type="domain" description="Cystatin" evidence="7">
    <location>
        <begin position="75"/>
        <end position="105"/>
    </location>
</feature>
<evidence type="ECO:0000256" key="4">
    <source>
        <dbReference type="ARBA" id="ARBA00022690"/>
    </source>
</evidence>
<dbReference type="EMBL" id="CAXLJM020000057">
    <property type="protein sequence ID" value="CAL8118366.1"/>
    <property type="molecule type" value="Genomic_DNA"/>
</dbReference>
<evidence type="ECO:0000313" key="9">
    <source>
        <dbReference type="Proteomes" id="UP001642540"/>
    </source>
</evidence>
<keyword evidence="4" id="KW-0646">Protease inhibitor</keyword>
<comment type="subcellular location">
    <subcellularLocation>
        <location evidence="1">Cytoplasm</location>
    </subcellularLocation>
</comment>
<dbReference type="PANTHER" id="PTHR11414:SF21">
    <property type="entry name" value="CYSTATIN 14A, TANDEM DUPLICATE 1-RELATED"/>
    <property type="match status" value="1"/>
</dbReference>
<gene>
    <name evidence="8" type="ORF">ODALV1_LOCUS18103</name>
</gene>
<dbReference type="Pfam" id="PF00031">
    <property type="entry name" value="Cystatin"/>
    <property type="match status" value="1"/>
</dbReference>
<protein>
    <recommendedName>
        <fullName evidence="7">Cystatin domain-containing protein</fullName>
    </recommendedName>
</protein>
<comment type="similarity">
    <text evidence="2">Belongs to the cystatin family.</text>
</comment>
<dbReference type="Gene3D" id="3.10.450.10">
    <property type="match status" value="1"/>
</dbReference>
<evidence type="ECO:0000256" key="3">
    <source>
        <dbReference type="ARBA" id="ARBA00022490"/>
    </source>
</evidence>